<feature type="non-terminal residue" evidence="2">
    <location>
        <position position="294"/>
    </location>
</feature>
<dbReference type="PANTHER" id="PTHR45907:SF16">
    <property type="entry name" value="SERPENTINE RECEPTOR, CLASS J"/>
    <property type="match status" value="1"/>
</dbReference>
<keyword evidence="1" id="KW-1133">Transmembrane helix</keyword>
<feature type="transmembrane region" description="Helical" evidence="1">
    <location>
        <begin position="98"/>
        <end position="124"/>
    </location>
</feature>
<feature type="non-terminal residue" evidence="2">
    <location>
        <position position="1"/>
    </location>
</feature>
<feature type="transmembrane region" description="Helical" evidence="1">
    <location>
        <begin position="239"/>
        <end position="262"/>
    </location>
</feature>
<feature type="transmembrane region" description="Helical" evidence="1">
    <location>
        <begin position="65"/>
        <end position="86"/>
    </location>
</feature>
<dbReference type="PANTHER" id="PTHR45907">
    <property type="entry name" value="SERPENTINE RECEPTOR, CLASS J"/>
    <property type="match status" value="1"/>
</dbReference>
<feature type="transmembrane region" description="Helical" evidence="1">
    <location>
        <begin position="183"/>
        <end position="202"/>
    </location>
</feature>
<evidence type="ECO:0000256" key="1">
    <source>
        <dbReference type="SAM" id="Phobius"/>
    </source>
</evidence>
<sequence length="294" mass="33541">VMSRRTRSLQLQLFRALVVQFAVPFIFCLIPLGFIVIHPITGIRFGETGNKMRIMVSFFPIVDPIVVILIIDSPSSATFFFISLILDRKSRLLGSYRWLLLSFAIGDIIISVYHAYVLPTFYQIEFGLVVLTWEGLYQPPAIGFIYNTFYCLLFYEPFVLLTFHFMYRYLILINPNFLTRHPYGAVMFVVVGNLIFSAVIAFDSYLADLNSLENFFVDALFAEYGINMNSDPRPNIVPINYLFAIPFAICFIPFSAICLLPLTGFYFGETGNIMGILVSLFPAVDPFMVLFMIA</sequence>
<feature type="transmembrane region" description="Helical" evidence="1">
    <location>
        <begin position="144"/>
        <end position="171"/>
    </location>
</feature>
<dbReference type="Proteomes" id="UP001432027">
    <property type="component" value="Unassembled WGS sequence"/>
</dbReference>
<name>A0AAV5TKL0_9BILA</name>
<dbReference type="InterPro" id="IPR019428">
    <property type="entry name" value="7TM_GPCR_serpentine_rcpt_Str"/>
</dbReference>
<evidence type="ECO:0000313" key="3">
    <source>
        <dbReference type="Proteomes" id="UP001432027"/>
    </source>
</evidence>
<reference evidence="2" key="1">
    <citation type="submission" date="2023-10" db="EMBL/GenBank/DDBJ databases">
        <title>Genome assembly of Pristionchus species.</title>
        <authorList>
            <person name="Yoshida K."/>
            <person name="Sommer R.J."/>
        </authorList>
    </citation>
    <scope>NUCLEOTIDE SEQUENCE</scope>
    <source>
        <strain evidence="2">RS0144</strain>
    </source>
</reference>
<keyword evidence="1" id="KW-0812">Transmembrane</keyword>
<feature type="transmembrane region" description="Helical" evidence="1">
    <location>
        <begin position="274"/>
        <end position="293"/>
    </location>
</feature>
<protein>
    <recommendedName>
        <fullName evidence="4">G protein-coupled receptor</fullName>
    </recommendedName>
</protein>
<dbReference type="Pfam" id="PF10326">
    <property type="entry name" value="7TM_GPCR_Str"/>
    <property type="match status" value="3"/>
</dbReference>
<dbReference type="EMBL" id="BTSX01000004">
    <property type="protein sequence ID" value="GMS94915.1"/>
    <property type="molecule type" value="Genomic_DNA"/>
</dbReference>
<comment type="caution">
    <text evidence="2">The sequence shown here is derived from an EMBL/GenBank/DDBJ whole genome shotgun (WGS) entry which is preliminary data.</text>
</comment>
<proteinExistence type="predicted"/>
<keyword evidence="1" id="KW-0472">Membrane</keyword>
<accession>A0AAV5TKL0</accession>
<dbReference type="InterPro" id="IPR019423">
    <property type="entry name" value="7TM_GPCR_serpentine_rcpt_Srj"/>
</dbReference>
<keyword evidence="3" id="KW-1185">Reference proteome</keyword>
<gene>
    <name evidence="2" type="ORF">PENTCL1PPCAC_17090</name>
</gene>
<evidence type="ECO:0000313" key="2">
    <source>
        <dbReference type="EMBL" id="GMS94915.1"/>
    </source>
</evidence>
<organism evidence="2 3">
    <name type="scientific">Pristionchus entomophagus</name>
    <dbReference type="NCBI Taxonomy" id="358040"/>
    <lineage>
        <taxon>Eukaryota</taxon>
        <taxon>Metazoa</taxon>
        <taxon>Ecdysozoa</taxon>
        <taxon>Nematoda</taxon>
        <taxon>Chromadorea</taxon>
        <taxon>Rhabditida</taxon>
        <taxon>Rhabditina</taxon>
        <taxon>Diplogasteromorpha</taxon>
        <taxon>Diplogasteroidea</taxon>
        <taxon>Neodiplogasteridae</taxon>
        <taxon>Pristionchus</taxon>
    </lineage>
</organism>
<evidence type="ECO:0008006" key="4">
    <source>
        <dbReference type="Google" id="ProtNLM"/>
    </source>
</evidence>
<dbReference type="AlphaFoldDB" id="A0AAV5TKL0"/>
<feature type="transmembrane region" description="Helical" evidence="1">
    <location>
        <begin position="21"/>
        <end position="45"/>
    </location>
</feature>